<evidence type="ECO:0000313" key="11">
    <source>
        <dbReference type="EMBL" id="KIM70037.1"/>
    </source>
</evidence>
<dbReference type="InterPro" id="IPR005481">
    <property type="entry name" value="BC-like_N"/>
</dbReference>
<feature type="domain" description="ATP-grasp" evidence="9">
    <location>
        <begin position="205"/>
        <end position="403"/>
    </location>
</feature>
<dbReference type="InterPro" id="IPR000089">
    <property type="entry name" value="Biotin_lipoyl"/>
</dbReference>
<dbReference type="SMART" id="SM00878">
    <property type="entry name" value="Biotin_carb_C"/>
    <property type="match status" value="1"/>
</dbReference>
<evidence type="ECO:0000259" key="10">
    <source>
        <dbReference type="PROSITE" id="PS50979"/>
    </source>
</evidence>
<dbReference type="Gene3D" id="3.30.470.20">
    <property type="entry name" value="ATP-grasp fold, B domain"/>
    <property type="match status" value="1"/>
</dbReference>
<dbReference type="InterPro" id="IPR011054">
    <property type="entry name" value="Rudment_hybrid_motif"/>
</dbReference>
<dbReference type="STRING" id="1036808.A0A0C3AYH6"/>
<dbReference type="PROSITE" id="PS50968">
    <property type="entry name" value="BIOTINYL_LIPOYL"/>
    <property type="match status" value="1"/>
</dbReference>
<evidence type="ECO:0000256" key="1">
    <source>
        <dbReference type="ARBA" id="ARBA00001953"/>
    </source>
</evidence>
<reference evidence="11 12" key="1">
    <citation type="submission" date="2014-04" db="EMBL/GenBank/DDBJ databases">
        <authorList>
            <consortium name="DOE Joint Genome Institute"/>
            <person name="Kuo A."/>
            <person name="Kohler A."/>
            <person name="Nagy L.G."/>
            <person name="Floudas D."/>
            <person name="Copeland A."/>
            <person name="Barry K.W."/>
            <person name="Cichocki N."/>
            <person name="Veneault-Fourrey C."/>
            <person name="LaButti K."/>
            <person name="Lindquist E.A."/>
            <person name="Lipzen A."/>
            <person name="Lundell T."/>
            <person name="Morin E."/>
            <person name="Murat C."/>
            <person name="Sun H."/>
            <person name="Tunlid A."/>
            <person name="Henrissat B."/>
            <person name="Grigoriev I.V."/>
            <person name="Hibbett D.S."/>
            <person name="Martin F."/>
            <person name="Nordberg H.P."/>
            <person name="Cantor M.N."/>
            <person name="Hua S.X."/>
        </authorList>
    </citation>
    <scope>NUCLEOTIDE SEQUENCE [LARGE SCALE GENOMIC DNA]</scope>
    <source>
        <strain evidence="11 12">Foug A</strain>
    </source>
</reference>
<feature type="region of interest" description="Disordered" evidence="7">
    <location>
        <begin position="455"/>
        <end position="474"/>
    </location>
</feature>
<dbReference type="InterPro" id="IPR011764">
    <property type="entry name" value="Biotin_carboxylation_dom"/>
</dbReference>
<dbReference type="InterPro" id="IPR005482">
    <property type="entry name" value="Biotin_COase_C"/>
</dbReference>
<dbReference type="FunFam" id="3.40.50.20:FF:000010">
    <property type="entry name" value="Propionyl-CoA carboxylase subunit alpha"/>
    <property type="match status" value="1"/>
</dbReference>
<dbReference type="Gene3D" id="2.40.50.100">
    <property type="match status" value="1"/>
</dbReference>
<reference evidence="12" key="2">
    <citation type="submission" date="2015-01" db="EMBL/GenBank/DDBJ databases">
        <title>Evolutionary Origins and Diversification of the Mycorrhizal Mutualists.</title>
        <authorList>
            <consortium name="DOE Joint Genome Institute"/>
            <consortium name="Mycorrhizal Genomics Consortium"/>
            <person name="Kohler A."/>
            <person name="Kuo A."/>
            <person name="Nagy L.G."/>
            <person name="Floudas D."/>
            <person name="Copeland A."/>
            <person name="Barry K.W."/>
            <person name="Cichocki N."/>
            <person name="Veneault-Fourrey C."/>
            <person name="LaButti K."/>
            <person name="Lindquist E.A."/>
            <person name="Lipzen A."/>
            <person name="Lundell T."/>
            <person name="Morin E."/>
            <person name="Murat C."/>
            <person name="Riley R."/>
            <person name="Ohm R."/>
            <person name="Sun H."/>
            <person name="Tunlid A."/>
            <person name="Henrissat B."/>
            <person name="Grigoriev I.V."/>
            <person name="Hibbett D.S."/>
            <person name="Martin F."/>
        </authorList>
    </citation>
    <scope>NUCLEOTIDE SEQUENCE [LARGE SCALE GENOMIC DNA]</scope>
    <source>
        <strain evidence="12">Foug A</strain>
    </source>
</reference>
<dbReference type="GO" id="GO:0005524">
    <property type="term" value="F:ATP binding"/>
    <property type="evidence" value="ECO:0007669"/>
    <property type="project" value="UniProtKB-UniRule"/>
</dbReference>
<dbReference type="InterPro" id="IPR005479">
    <property type="entry name" value="CPAse_ATP-bd"/>
</dbReference>
<proteinExistence type="predicted"/>
<dbReference type="Gene3D" id="3.40.50.20">
    <property type="match status" value="1"/>
</dbReference>
<dbReference type="SUPFAM" id="SSF56059">
    <property type="entry name" value="Glutathione synthetase ATP-binding domain-like"/>
    <property type="match status" value="1"/>
</dbReference>
<dbReference type="FunFam" id="3.30.1490.20:FF:000003">
    <property type="entry name" value="acetyl-CoA carboxylase isoform X1"/>
    <property type="match status" value="1"/>
</dbReference>
<dbReference type="SUPFAM" id="SSF51246">
    <property type="entry name" value="Rudiment single hybrid motif"/>
    <property type="match status" value="1"/>
</dbReference>
<dbReference type="FunFam" id="3.30.470.20:FF:000028">
    <property type="entry name" value="Methylcrotonoyl-CoA carboxylase subunit alpha, mitochondrial"/>
    <property type="match status" value="1"/>
</dbReference>
<dbReference type="Pfam" id="PF02785">
    <property type="entry name" value="Biotin_carb_C"/>
    <property type="match status" value="1"/>
</dbReference>
<dbReference type="PANTHER" id="PTHR18866:SF33">
    <property type="entry name" value="METHYLCROTONOYL-COA CARBOXYLASE SUBUNIT ALPHA, MITOCHONDRIAL-RELATED"/>
    <property type="match status" value="1"/>
</dbReference>
<dbReference type="GO" id="GO:0004485">
    <property type="term" value="F:methylcrotonoyl-CoA carboxylase activity"/>
    <property type="evidence" value="ECO:0007669"/>
    <property type="project" value="TreeGrafter"/>
</dbReference>
<protein>
    <submittedName>
        <fullName evidence="11">Uncharacterized protein</fullName>
    </submittedName>
</protein>
<keyword evidence="5" id="KW-0092">Biotin</keyword>
<dbReference type="InterPro" id="IPR011053">
    <property type="entry name" value="Single_hybrid_motif"/>
</dbReference>
<dbReference type="InterPro" id="IPR013815">
    <property type="entry name" value="ATP_grasp_subdomain_1"/>
</dbReference>
<dbReference type="GO" id="GO:0005739">
    <property type="term" value="C:mitochondrion"/>
    <property type="evidence" value="ECO:0007669"/>
    <property type="project" value="TreeGrafter"/>
</dbReference>
<dbReference type="AlphaFoldDB" id="A0A0C3AYH6"/>
<dbReference type="InterPro" id="IPR016185">
    <property type="entry name" value="PreATP-grasp_dom_sf"/>
</dbReference>
<evidence type="ECO:0000256" key="3">
    <source>
        <dbReference type="ARBA" id="ARBA00022741"/>
    </source>
</evidence>
<dbReference type="SUPFAM" id="SSF52440">
    <property type="entry name" value="PreATP-grasp domain"/>
    <property type="match status" value="1"/>
</dbReference>
<dbReference type="EMBL" id="KN822005">
    <property type="protein sequence ID" value="KIM70037.1"/>
    <property type="molecule type" value="Genomic_DNA"/>
</dbReference>
<keyword evidence="3 6" id="KW-0547">Nucleotide-binding</keyword>
<keyword evidence="4 6" id="KW-0067">ATP-binding</keyword>
<dbReference type="InterPro" id="IPR050856">
    <property type="entry name" value="Biotin_carboxylase_complex"/>
</dbReference>
<name>A0A0C3AYH6_9AGAM</name>
<evidence type="ECO:0000256" key="6">
    <source>
        <dbReference type="PROSITE-ProRule" id="PRU00409"/>
    </source>
</evidence>
<dbReference type="Gene3D" id="3.30.1490.20">
    <property type="entry name" value="ATP-grasp fold, A domain"/>
    <property type="match status" value="1"/>
</dbReference>
<feature type="domain" description="Lipoyl-binding" evidence="8">
    <location>
        <begin position="716"/>
        <end position="793"/>
    </location>
</feature>
<dbReference type="Proteomes" id="UP000053989">
    <property type="component" value="Unassembled WGS sequence"/>
</dbReference>
<dbReference type="PROSITE" id="PS50975">
    <property type="entry name" value="ATP_GRASP"/>
    <property type="match status" value="1"/>
</dbReference>
<comment type="cofactor">
    <cofactor evidence="1">
        <name>biotin</name>
        <dbReference type="ChEBI" id="CHEBI:57586"/>
    </cofactor>
</comment>
<accession>A0A0C3AYH6</accession>
<dbReference type="Pfam" id="PF00364">
    <property type="entry name" value="Biotin_lipoyl"/>
    <property type="match status" value="1"/>
</dbReference>
<organism evidence="11 12">
    <name type="scientific">Scleroderma citrinum Foug A</name>
    <dbReference type="NCBI Taxonomy" id="1036808"/>
    <lineage>
        <taxon>Eukaryota</taxon>
        <taxon>Fungi</taxon>
        <taxon>Dikarya</taxon>
        <taxon>Basidiomycota</taxon>
        <taxon>Agaricomycotina</taxon>
        <taxon>Agaricomycetes</taxon>
        <taxon>Agaricomycetidae</taxon>
        <taxon>Boletales</taxon>
        <taxon>Sclerodermatineae</taxon>
        <taxon>Sclerodermataceae</taxon>
        <taxon>Scleroderma</taxon>
    </lineage>
</organism>
<dbReference type="Pfam" id="PF02786">
    <property type="entry name" value="CPSase_L_D2"/>
    <property type="match status" value="1"/>
</dbReference>
<evidence type="ECO:0000256" key="4">
    <source>
        <dbReference type="ARBA" id="ARBA00022840"/>
    </source>
</evidence>
<sequence>MIPTNRTAAQSLYRIPIQAGSLAFTNVTALYAPRTSLVRAAPNRATSGITRNALRSAGSVRQEVPSAHRGLATAVHNLSLSTRRPHFDKILIANRGEIACRVIRTAKKLGIKTVSVYSEADANSLHVLEADEAYCIGPAPSSESYLRIDKIIEVSRKSGAQAVHPGYGFLSENAKFAERLAQEGIVFIGPPSSAIVSMGSKSESKNIMLAAGVPCVPGYHGTNQDPKRLFSEAEKIGYPVLIKAIHGGGGKGMRVVSNPSEFMDALESAKRESLKAFGDDGVLVEKFIERPRHIEVQVFADTMDGVVSLWERDCSVQRRNQKIIEEAPAPGLSPELRADLSEKAVAAARAVHYVGAGTVEFIFDKDTQKFYFMEMNTRLQVEHPVTEMITGLDLVEWQLEVAAGNPLPLTQSAIPLVGHAFEARIYAENPRNDFLPDSGSLLYISTPIPTHTFAPSLTPLSSGTAQPTRREADTSSVIAPSLRLEQGFAQGAQIGVFYDPMIAKLIAHGRDRNEALRILRRALEEYKVVGVSTNIEFLRTLAGNEAFIQGDVETGFIKKHYAELFPPVPEPSPELLAQAALYVTLRDIPASGGHLSPWTSLGARRFNGDVHERTVTFSKDEPSAVPTTVKLRSTSSGHFDITVARSSGPSTTFTSVYARLTSPNTLAAFSQRTTIVSQLPSPALLSSTSERLHIFSANGAKTTLALPAPSWLLSLGGDLLATSKGGLRAPMPSLVVEVKVAVGEKVEKGQAVVVLESMKTETVLRSEVAGVVKAVGCTKGEMVEEGRELVDIEADADSY</sequence>
<dbReference type="GO" id="GO:0046872">
    <property type="term" value="F:metal ion binding"/>
    <property type="evidence" value="ECO:0007669"/>
    <property type="project" value="InterPro"/>
</dbReference>
<evidence type="ECO:0000313" key="12">
    <source>
        <dbReference type="Proteomes" id="UP000053989"/>
    </source>
</evidence>
<evidence type="ECO:0000256" key="5">
    <source>
        <dbReference type="ARBA" id="ARBA00023267"/>
    </source>
</evidence>
<keyword evidence="12" id="KW-1185">Reference proteome</keyword>
<dbReference type="SUPFAM" id="SSF51230">
    <property type="entry name" value="Single hybrid motif"/>
    <property type="match status" value="1"/>
</dbReference>
<dbReference type="PANTHER" id="PTHR18866">
    <property type="entry name" value="CARBOXYLASE:PYRUVATE/ACETYL-COA/PROPIONYL-COA CARBOXYLASE"/>
    <property type="match status" value="1"/>
</dbReference>
<dbReference type="HOGENOM" id="CLU_000395_3_1_1"/>
<feature type="domain" description="Biotin carboxylation" evidence="10">
    <location>
        <begin position="86"/>
        <end position="562"/>
    </location>
</feature>
<gene>
    <name evidence="11" type="ORF">SCLCIDRAFT_102020</name>
</gene>
<evidence type="ECO:0000259" key="8">
    <source>
        <dbReference type="PROSITE" id="PS50968"/>
    </source>
</evidence>
<dbReference type="PROSITE" id="PS00867">
    <property type="entry name" value="CPSASE_2"/>
    <property type="match status" value="1"/>
</dbReference>
<keyword evidence="2" id="KW-0436">Ligase</keyword>
<dbReference type="OrthoDB" id="196847at2759"/>
<evidence type="ECO:0000259" key="9">
    <source>
        <dbReference type="PROSITE" id="PS50975"/>
    </source>
</evidence>
<evidence type="ECO:0000256" key="7">
    <source>
        <dbReference type="SAM" id="MobiDB-lite"/>
    </source>
</evidence>
<dbReference type="CDD" id="cd06850">
    <property type="entry name" value="biotinyl_domain"/>
    <property type="match status" value="1"/>
</dbReference>
<dbReference type="PROSITE" id="PS50979">
    <property type="entry name" value="BC"/>
    <property type="match status" value="1"/>
</dbReference>
<dbReference type="Gene3D" id="3.30.700.40">
    <property type="match status" value="1"/>
</dbReference>
<dbReference type="Pfam" id="PF00289">
    <property type="entry name" value="Biotin_carb_N"/>
    <property type="match status" value="1"/>
</dbReference>
<dbReference type="InterPro" id="IPR011761">
    <property type="entry name" value="ATP-grasp"/>
</dbReference>
<evidence type="ECO:0000256" key="2">
    <source>
        <dbReference type="ARBA" id="ARBA00022598"/>
    </source>
</evidence>
<dbReference type="InParanoid" id="A0A0C3AYH6"/>
<feature type="compositionally biased region" description="Polar residues" evidence="7">
    <location>
        <begin position="455"/>
        <end position="467"/>
    </location>
</feature>